<sequence>MEYVEVAFPLAVDRLFTYAVPDNLRDRVGVGSAVLAPFRNRRRTGYVVAETETPPPKALKEIEGTVGEGPILDPEILALSRWIADYYLCPWGEVLRAAAPKTSSLAKREVWVKPAADAPSLGAMADQLVRRAPRQARALHLLCERPEGMRQTELRRASGIAGSSLRRLIESGAVTTFERGARGTAAESRVSDLEEPPTPTSDQAAALEIVVGALREGRRETVLLHGVTGSGKTEVYLMAIAESLAMGRGAIALVPEIALTPQTASRFTRRFGSRVAVIHSRLSAGERGAAWRSIAEGKCDVVVGPRSAVFAPVRHLGLVVIDEEHDASYKQSDANPRYHARDVALERSRLSSASLILGSATPSLESYLSAQHGVYRLATLPSRIGGRPLPRVEIVDMRNERGVHAGTAIGARLRDAIADRLLKKEQAIMLLNRRGFSNYLQCRTCGHVIRCQRCSVSLTYHRTGPALRCHYCGLSERPPDECPECHGTFVGGRGTGTQAVEDELGELFPRARVLRFDADTTRRKGAHRDHLERFGRGEADILLGTQMIAKGLDFPRVTLVGVVSADTALNLPDFRAAERTFQLLAQVAGRTGRSELGGEVIIQSYAPDHYAVDAVRGHRYAEFVQQELRARQELDYPPFSRMALLRFRAPDEERVSKACEAVAETLAGIIGGQDRSDISILGPAPAPIARLRGAHRWHIIVKGKDIDHVRSVVREARKRSDGFRVRGVRVAIDIDPIEVL</sequence>
<comment type="subunit">
    <text evidence="12">Component of the replication restart primosome.</text>
</comment>
<feature type="domain" description="Helicase ATP-binding" evidence="14">
    <location>
        <begin position="213"/>
        <end position="380"/>
    </location>
</feature>
<evidence type="ECO:0000259" key="14">
    <source>
        <dbReference type="PROSITE" id="PS51192"/>
    </source>
</evidence>
<evidence type="ECO:0000256" key="13">
    <source>
        <dbReference type="SAM" id="MobiDB-lite"/>
    </source>
</evidence>
<dbReference type="PANTHER" id="PTHR30580:SF0">
    <property type="entry name" value="PRIMOSOMAL PROTEIN N"/>
    <property type="match status" value="1"/>
</dbReference>
<dbReference type="Gene3D" id="3.40.1440.60">
    <property type="entry name" value="PriA, 3(prime) DNA-binding domain"/>
    <property type="match status" value="1"/>
</dbReference>
<comment type="catalytic activity">
    <reaction evidence="12">
        <text>Couples ATP hydrolysis with the unwinding of duplex DNA by translocating in the 3'-5' direction.</text>
        <dbReference type="EC" id="5.6.2.4"/>
    </reaction>
</comment>
<keyword evidence="3 12" id="KW-0479">Metal-binding</keyword>
<feature type="binding site" evidence="12">
    <location>
        <position position="472"/>
    </location>
    <ligand>
        <name>Zn(2+)</name>
        <dbReference type="ChEBI" id="CHEBI:29105"/>
        <label>2</label>
    </ligand>
</feature>
<dbReference type="PROSITE" id="PS51192">
    <property type="entry name" value="HELICASE_ATP_BIND_1"/>
    <property type="match status" value="1"/>
</dbReference>
<evidence type="ECO:0000256" key="12">
    <source>
        <dbReference type="HAMAP-Rule" id="MF_00983"/>
    </source>
</evidence>
<dbReference type="InterPro" id="IPR041222">
    <property type="entry name" value="PriA_3primeBD"/>
</dbReference>
<comment type="similarity">
    <text evidence="12">Belongs to the helicase family. PriA subfamily.</text>
</comment>
<feature type="region of interest" description="Disordered" evidence="13">
    <location>
        <begin position="179"/>
        <end position="201"/>
    </location>
</feature>
<dbReference type="Pfam" id="PF00271">
    <property type="entry name" value="Helicase_C"/>
    <property type="match status" value="1"/>
</dbReference>
<dbReference type="GO" id="GO:0016887">
    <property type="term" value="F:ATP hydrolysis activity"/>
    <property type="evidence" value="ECO:0007669"/>
    <property type="project" value="RHEA"/>
</dbReference>
<dbReference type="GO" id="GO:0008270">
    <property type="term" value="F:zinc ion binding"/>
    <property type="evidence" value="ECO:0007669"/>
    <property type="project" value="UniProtKB-UniRule"/>
</dbReference>
<feature type="binding site" evidence="12">
    <location>
        <position position="469"/>
    </location>
    <ligand>
        <name>Zn(2+)</name>
        <dbReference type="ChEBI" id="CHEBI:29105"/>
        <label>2</label>
    </ligand>
</feature>
<evidence type="ECO:0000256" key="10">
    <source>
        <dbReference type="ARBA" id="ARBA00023235"/>
    </source>
</evidence>
<gene>
    <name evidence="12" type="primary">priA</name>
    <name evidence="16" type="ORF">AMJ39_02040</name>
</gene>
<dbReference type="CDD" id="cd18804">
    <property type="entry name" value="SF2_C_priA"/>
    <property type="match status" value="1"/>
</dbReference>
<evidence type="ECO:0000256" key="6">
    <source>
        <dbReference type="ARBA" id="ARBA00022806"/>
    </source>
</evidence>
<dbReference type="NCBIfam" id="TIGR00595">
    <property type="entry name" value="priA"/>
    <property type="match status" value="1"/>
</dbReference>
<dbReference type="Pfam" id="PF17764">
    <property type="entry name" value="PriA_3primeBD"/>
    <property type="match status" value="1"/>
</dbReference>
<dbReference type="HAMAP" id="MF_00983">
    <property type="entry name" value="PriA"/>
    <property type="match status" value="1"/>
</dbReference>
<dbReference type="InterPro" id="IPR040498">
    <property type="entry name" value="PriA_CRR"/>
</dbReference>
<dbReference type="FunFam" id="3.40.50.300:FF:000489">
    <property type="entry name" value="Primosome assembly protein PriA"/>
    <property type="match status" value="1"/>
</dbReference>
<keyword evidence="2 12" id="KW-0235">DNA replication</keyword>
<dbReference type="Pfam" id="PF18074">
    <property type="entry name" value="PriA_C"/>
    <property type="match status" value="1"/>
</dbReference>
<dbReference type="GO" id="GO:0006269">
    <property type="term" value="P:DNA replication, synthesis of primer"/>
    <property type="evidence" value="ECO:0007669"/>
    <property type="project" value="UniProtKB-KW"/>
</dbReference>
<dbReference type="Gene3D" id="3.40.50.300">
    <property type="entry name" value="P-loop containing nucleotide triphosphate hydrolases"/>
    <property type="match status" value="2"/>
</dbReference>
<dbReference type="InterPro" id="IPR005259">
    <property type="entry name" value="PriA"/>
</dbReference>
<evidence type="ECO:0000256" key="2">
    <source>
        <dbReference type="ARBA" id="ARBA00022705"/>
    </source>
</evidence>
<keyword evidence="4 12" id="KW-0547">Nucleotide-binding</keyword>
<dbReference type="InterPro" id="IPR041236">
    <property type="entry name" value="PriA_C"/>
</dbReference>
<dbReference type="SMART" id="SM00487">
    <property type="entry name" value="DEXDc"/>
    <property type="match status" value="1"/>
</dbReference>
<evidence type="ECO:0000313" key="16">
    <source>
        <dbReference type="EMBL" id="KPJ54062.1"/>
    </source>
</evidence>
<dbReference type="SUPFAM" id="SSF52540">
    <property type="entry name" value="P-loop containing nucleoside triphosphate hydrolases"/>
    <property type="match status" value="2"/>
</dbReference>
<evidence type="ECO:0000256" key="5">
    <source>
        <dbReference type="ARBA" id="ARBA00022801"/>
    </source>
</evidence>
<dbReference type="Proteomes" id="UP000052008">
    <property type="component" value="Unassembled WGS sequence"/>
</dbReference>
<dbReference type="GO" id="GO:0043138">
    <property type="term" value="F:3'-5' DNA helicase activity"/>
    <property type="evidence" value="ECO:0007669"/>
    <property type="project" value="UniProtKB-EC"/>
</dbReference>
<keyword evidence="8 12" id="KW-0067">ATP-binding</keyword>
<comment type="caution">
    <text evidence="16">The sequence shown here is derived from an EMBL/GenBank/DDBJ whole genome shotgun (WGS) entry which is preliminary data.</text>
</comment>
<keyword evidence="7 12" id="KW-0862">Zinc</keyword>
<dbReference type="EC" id="5.6.2.4" evidence="12"/>
<dbReference type="Pfam" id="PF18319">
    <property type="entry name" value="Zn_ribbon_PriA"/>
    <property type="match status" value="1"/>
</dbReference>
<evidence type="ECO:0000256" key="11">
    <source>
        <dbReference type="ARBA" id="ARBA00048988"/>
    </source>
</evidence>
<dbReference type="InterPro" id="IPR027417">
    <property type="entry name" value="P-loop_NTPase"/>
</dbReference>
<evidence type="ECO:0000256" key="3">
    <source>
        <dbReference type="ARBA" id="ARBA00022723"/>
    </source>
</evidence>
<dbReference type="STRING" id="1703770.AMJ39_02040"/>
<dbReference type="GO" id="GO:0003677">
    <property type="term" value="F:DNA binding"/>
    <property type="evidence" value="ECO:0007669"/>
    <property type="project" value="UniProtKB-UniRule"/>
</dbReference>
<feature type="binding site" evidence="12">
    <location>
        <position position="454"/>
    </location>
    <ligand>
        <name>Zn(2+)</name>
        <dbReference type="ChEBI" id="CHEBI:29105"/>
        <label>2</label>
    </ligand>
</feature>
<dbReference type="PATRIC" id="fig|1703770.3.peg.454"/>
<feature type="binding site" evidence="12">
    <location>
        <position position="485"/>
    </location>
    <ligand>
        <name>Zn(2+)</name>
        <dbReference type="ChEBI" id="CHEBI:29105"/>
        <label>1</label>
    </ligand>
</feature>
<evidence type="ECO:0000256" key="9">
    <source>
        <dbReference type="ARBA" id="ARBA00023125"/>
    </source>
</evidence>
<evidence type="ECO:0000256" key="7">
    <source>
        <dbReference type="ARBA" id="ARBA00022833"/>
    </source>
</evidence>
<dbReference type="InterPro" id="IPR042115">
    <property type="entry name" value="PriA_3primeBD_sf"/>
</dbReference>
<dbReference type="InterPro" id="IPR001650">
    <property type="entry name" value="Helicase_C-like"/>
</dbReference>
<feature type="binding site" evidence="12">
    <location>
        <position position="442"/>
    </location>
    <ligand>
        <name>Zn(2+)</name>
        <dbReference type="ChEBI" id="CHEBI:29105"/>
        <label>1</label>
    </ligand>
</feature>
<name>A0A0S7WV44_UNCT6</name>
<organism evidence="16 17">
    <name type="scientific">candidate division TA06 bacterium DG_24</name>
    <dbReference type="NCBI Taxonomy" id="1703770"/>
    <lineage>
        <taxon>Bacteria</taxon>
        <taxon>Bacteria division TA06</taxon>
    </lineage>
</organism>
<evidence type="ECO:0000313" key="17">
    <source>
        <dbReference type="Proteomes" id="UP000052008"/>
    </source>
</evidence>
<dbReference type="CDD" id="cd17929">
    <property type="entry name" value="DEXHc_priA"/>
    <property type="match status" value="1"/>
</dbReference>
<comment type="function">
    <text evidence="12">Initiates the restart of stalled replication forks, which reloads the replicative helicase on sites other than the origin of replication. Recognizes and binds to abandoned replication forks and remodels them to uncover a helicase loading site. Promotes assembly of the primosome at these replication forks.</text>
</comment>
<reference evidence="16 17" key="1">
    <citation type="journal article" date="2015" name="Microbiome">
        <title>Genomic resolution of linkages in carbon, nitrogen, and sulfur cycling among widespread estuary sediment bacteria.</title>
        <authorList>
            <person name="Baker B.J."/>
            <person name="Lazar C.S."/>
            <person name="Teske A.P."/>
            <person name="Dick G.J."/>
        </authorList>
    </citation>
    <scope>NUCLEOTIDE SEQUENCE [LARGE SCALE GENOMIC DNA]</scope>
    <source>
        <strain evidence="16">DG_24</strain>
    </source>
</reference>
<dbReference type="GO" id="GO:0006302">
    <property type="term" value="P:double-strand break repair"/>
    <property type="evidence" value="ECO:0007669"/>
    <property type="project" value="InterPro"/>
</dbReference>
<evidence type="ECO:0000256" key="1">
    <source>
        <dbReference type="ARBA" id="ARBA00022515"/>
    </source>
</evidence>
<comment type="cofactor">
    <cofactor evidence="12">
        <name>Zn(2+)</name>
        <dbReference type="ChEBI" id="CHEBI:29105"/>
    </cofactor>
    <text evidence="12">Binds 2 zinc ions per subunit.</text>
</comment>
<accession>A0A0S7WV44</accession>
<protein>
    <recommendedName>
        <fullName evidence="12">Replication restart protein PriA</fullName>
    </recommendedName>
    <alternativeName>
        <fullName evidence="12">ATP-dependent DNA helicase PriA</fullName>
        <ecNumber evidence="12">5.6.2.4</ecNumber>
    </alternativeName>
    <alternativeName>
        <fullName evidence="12">DNA 3'-5' helicase PriA</fullName>
    </alternativeName>
</protein>
<dbReference type="InterPro" id="IPR014001">
    <property type="entry name" value="Helicase_ATP-bd"/>
</dbReference>
<dbReference type="InterPro" id="IPR011545">
    <property type="entry name" value="DEAD/DEAH_box_helicase_dom"/>
</dbReference>
<feature type="domain" description="Helicase C-terminal" evidence="15">
    <location>
        <begin position="466"/>
        <end position="642"/>
    </location>
</feature>
<feature type="binding site" evidence="12">
    <location>
        <position position="482"/>
    </location>
    <ligand>
        <name>Zn(2+)</name>
        <dbReference type="ChEBI" id="CHEBI:29105"/>
        <label>1</label>
    </ligand>
</feature>
<dbReference type="PROSITE" id="PS51194">
    <property type="entry name" value="HELICASE_CTER"/>
    <property type="match status" value="1"/>
</dbReference>
<dbReference type="PANTHER" id="PTHR30580">
    <property type="entry name" value="PRIMOSOMAL PROTEIN N"/>
    <property type="match status" value="1"/>
</dbReference>
<keyword evidence="9 12" id="KW-0238">DNA-binding</keyword>
<keyword evidence="6 12" id="KW-0347">Helicase</keyword>
<keyword evidence="10 12" id="KW-0413">Isomerase</keyword>
<dbReference type="Pfam" id="PF00270">
    <property type="entry name" value="DEAD"/>
    <property type="match status" value="1"/>
</dbReference>
<evidence type="ECO:0000259" key="15">
    <source>
        <dbReference type="PROSITE" id="PS51194"/>
    </source>
</evidence>
<evidence type="ECO:0000256" key="4">
    <source>
        <dbReference type="ARBA" id="ARBA00022741"/>
    </source>
</evidence>
<comment type="catalytic activity">
    <reaction evidence="11 12">
        <text>ATP + H2O = ADP + phosphate + H(+)</text>
        <dbReference type="Rhea" id="RHEA:13065"/>
        <dbReference type="ChEBI" id="CHEBI:15377"/>
        <dbReference type="ChEBI" id="CHEBI:15378"/>
        <dbReference type="ChEBI" id="CHEBI:30616"/>
        <dbReference type="ChEBI" id="CHEBI:43474"/>
        <dbReference type="ChEBI" id="CHEBI:456216"/>
        <dbReference type="EC" id="5.6.2.4"/>
    </reaction>
</comment>
<evidence type="ECO:0000256" key="8">
    <source>
        <dbReference type="ARBA" id="ARBA00022840"/>
    </source>
</evidence>
<dbReference type="GO" id="GO:0006310">
    <property type="term" value="P:DNA recombination"/>
    <property type="evidence" value="ECO:0007669"/>
    <property type="project" value="InterPro"/>
</dbReference>
<feature type="binding site" evidence="12">
    <location>
        <position position="451"/>
    </location>
    <ligand>
        <name>Zn(2+)</name>
        <dbReference type="ChEBI" id="CHEBI:29105"/>
        <label>2</label>
    </ligand>
</feature>
<proteinExistence type="inferred from homology"/>
<dbReference type="AlphaFoldDB" id="A0A0S7WV44"/>
<dbReference type="GO" id="GO:1990077">
    <property type="term" value="C:primosome complex"/>
    <property type="evidence" value="ECO:0007669"/>
    <property type="project" value="UniProtKB-UniRule"/>
</dbReference>
<feature type="binding site" evidence="12">
    <location>
        <position position="445"/>
    </location>
    <ligand>
        <name>Zn(2+)</name>
        <dbReference type="ChEBI" id="CHEBI:29105"/>
        <label>1</label>
    </ligand>
</feature>
<dbReference type="EMBL" id="LIZS01000007">
    <property type="protein sequence ID" value="KPJ54062.1"/>
    <property type="molecule type" value="Genomic_DNA"/>
</dbReference>
<dbReference type="GO" id="GO:0005524">
    <property type="term" value="F:ATP binding"/>
    <property type="evidence" value="ECO:0007669"/>
    <property type="project" value="UniProtKB-UniRule"/>
</dbReference>
<dbReference type="SMART" id="SM00490">
    <property type="entry name" value="HELICc"/>
    <property type="match status" value="1"/>
</dbReference>
<dbReference type="GO" id="GO:0006270">
    <property type="term" value="P:DNA replication initiation"/>
    <property type="evidence" value="ECO:0007669"/>
    <property type="project" value="TreeGrafter"/>
</dbReference>
<keyword evidence="5 12" id="KW-0378">Hydrolase</keyword>
<keyword evidence="1 12" id="KW-0639">Primosome</keyword>